<evidence type="ECO:0000313" key="1">
    <source>
        <dbReference type="EMBL" id="ELU02815.1"/>
    </source>
</evidence>
<dbReference type="EnsemblMetazoa" id="CapteT67749">
    <property type="protein sequence ID" value="CapteP67749"/>
    <property type="gene ID" value="CapteG67749"/>
</dbReference>
<evidence type="ECO:0000313" key="2">
    <source>
        <dbReference type="EnsemblMetazoa" id="CapteP67749"/>
    </source>
</evidence>
<proteinExistence type="predicted"/>
<dbReference type="HOGENOM" id="CLU_2948519_0_0_1"/>
<feature type="non-terminal residue" evidence="1">
    <location>
        <position position="1"/>
    </location>
</feature>
<accession>R7U8X9</accession>
<reference evidence="3" key="1">
    <citation type="submission" date="2012-12" db="EMBL/GenBank/DDBJ databases">
        <authorList>
            <person name="Hellsten U."/>
            <person name="Grimwood J."/>
            <person name="Chapman J.A."/>
            <person name="Shapiro H."/>
            <person name="Aerts A."/>
            <person name="Otillar R.P."/>
            <person name="Terry A.Y."/>
            <person name="Boore J.L."/>
            <person name="Simakov O."/>
            <person name="Marletaz F."/>
            <person name="Cho S.-J."/>
            <person name="Edsinger-Gonzales E."/>
            <person name="Havlak P."/>
            <person name="Kuo D.-H."/>
            <person name="Larsson T."/>
            <person name="Lv J."/>
            <person name="Arendt D."/>
            <person name="Savage R."/>
            <person name="Osoegawa K."/>
            <person name="de Jong P."/>
            <person name="Lindberg D.R."/>
            <person name="Seaver E.C."/>
            <person name="Weisblat D.A."/>
            <person name="Putnam N.H."/>
            <person name="Grigoriev I.V."/>
            <person name="Rokhsar D.S."/>
        </authorList>
    </citation>
    <scope>NUCLEOTIDE SEQUENCE</scope>
    <source>
        <strain evidence="3">I ESC-2004</strain>
    </source>
</reference>
<gene>
    <name evidence="1" type="ORF">CAPTEDRAFT_67749</name>
</gene>
<name>R7U8X9_CAPTE</name>
<reference evidence="2" key="3">
    <citation type="submission" date="2015-06" db="UniProtKB">
        <authorList>
            <consortium name="EnsemblMetazoa"/>
        </authorList>
    </citation>
    <scope>IDENTIFICATION</scope>
</reference>
<evidence type="ECO:0008006" key="4">
    <source>
        <dbReference type="Google" id="ProtNLM"/>
    </source>
</evidence>
<dbReference type="AlphaFoldDB" id="R7U8X9"/>
<dbReference type="EMBL" id="AMQN01008684">
    <property type="status" value="NOT_ANNOTATED_CDS"/>
    <property type="molecule type" value="Genomic_DNA"/>
</dbReference>
<dbReference type="OrthoDB" id="10062389at2759"/>
<dbReference type="Proteomes" id="UP000014760">
    <property type="component" value="Unassembled WGS sequence"/>
</dbReference>
<organism evidence="1">
    <name type="scientific">Capitella teleta</name>
    <name type="common">Polychaete worm</name>
    <dbReference type="NCBI Taxonomy" id="283909"/>
    <lineage>
        <taxon>Eukaryota</taxon>
        <taxon>Metazoa</taxon>
        <taxon>Spiralia</taxon>
        <taxon>Lophotrochozoa</taxon>
        <taxon>Annelida</taxon>
        <taxon>Polychaeta</taxon>
        <taxon>Sedentaria</taxon>
        <taxon>Scolecida</taxon>
        <taxon>Capitellidae</taxon>
        <taxon>Capitella</taxon>
    </lineage>
</organism>
<keyword evidence="3" id="KW-1185">Reference proteome</keyword>
<feature type="non-terminal residue" evidence="1">
    <location>
        <position position="60"/>
    </location>
</feature>
<reference evidence="1 3" key="2">
    <citation type="journal article" date="2013" name="Nature">
        <title>Insights into bilaterian evolution from three spiralian genomes.</title>
        <authorList>
            <person name="Simakov O."/>
            <person name="Marletaz F."/>
            <person name="Cho S.J."/>
            <person name="Edsinger-Gonzales E."/>
            <person name="Havlak P."/>
            <person name="Hellsten U."/>
            <person name="Kuo D.H."/>
            <person name="Larsson T."/>
            <person name="Lv J."/>
            <person name="Arendt D."/>
            <person name="Savage R."/>
            <person name="Osoegawa K."/>
            <person name="de Jong P."/>
            <person name="Grimwood J."/>
            <person name="Chapman J.A."/>
            <person name="Shapiro H."/>
            <person name="Aerts A."/>
            <person name="Otillar R.P."/>
            <person name="Terry A.Y."/>
            <person name="Boore J.L."/>
            <person name="Grigoriev I.V."/>
            <person name="Lindberg D.R."/>
            <person name="Seaver E.C."/>
            <person name="Weisblat D.A."/>
            <person name="Putnam N.H."/>
            <person name="Rokhsar D.S."/>
        </authorList>
    </citation>
    <scope>NUCLEOTIDE SEQUENCE</scope>
    <source>
        <strain evidence="1 3">I ESC-2004</strain>
    </source>
</reference>
<protein>
    <recommendedName>
        <fullName evidence="4">Reverse transcriptase domain-containing protein</fullName>
    </recommendedName>
</protein>
<sequence>GVDVDDVYQGMDNGEVPFSVFIYLTKAFDCINHETLIKKLEYYGISSNSLALIKDYLTKR</sequence>
<dbReference type="EMBL" id="KB303737">
    <property type="protein sequence ID" value="ELU02815.1"/>
    <property type="molecule type" value="Genomic_DNA"/>
</dbReference>
<evidence type="ECO:0000313" key="3">
    <source>
        <dbReference type="Proteomes" id="UP000014760"/>
    </source>
</evidence>